<dbReference type="PANTHER" id="PTHR47331">
    <property type="entry name" value="PHD-TYPE DOMAIN-CONTAINING PROTEIN"/>
    <property type="match status" value="1"/>
</dbReference>
<protein>
    <submittedName>
        <fullName evidence="2">DUF1758 domain-containing protein</fullName>
    </submittedName>
</protein>
<reference evidence="2" key="1">
    <citation type="submission" date="2020-12" db="UniProtKB">
        <authorList>
            <consortium name="WormBaseParasite"/>
        </authorList>
    </citation>
    <scope>IDENTIFICATION</scope>
    <source>
        <strain evidence="2">MHco3</strain>
    </source>
</reference>
<evidence type="ECO:0000313" key="2">
    <source>
        <dbReference type="WBParaSite" id="HCON_00048710-00001"/>
    </source>
</evidence>
<dbReference type="WBParaSite" id="HCON_00048710-00001">
    <property type="protein sequence ID" value="HCON_00048710-00001"/>
    <property type="gene ID" value="HCON_00048710"/>
</dbReference>
<sequence>MHTFGTETLRKTTCGETWLDLWDHEGVKHELRLYTIPVLNVKGKATRLTTADLDYIARHRIPLSKKDFDHTSEPQILLGCDQLWNFLDVPYSRHTLPSGLQLVPSRLGYQLTGRQMETIQQRDPTDSIDADMAIFANSFANFDEELERWDKYWTMDSAGVCEFTGTKDAEKDAINAKVAKFFEDTIEKREDGYYIRFPYEEKHPPLPTNKAIAFKRLKAVIETLRKTPHLFRDYEETFRAQQEIGVIEEIPDSSASEGTIVHYIPHQPVITPHKETTKLRTVFDASAHFRIVLH</sequence>
<name>A0A7I4Y5Q1_HAECO</name>
<organism evidence="1 2">
    <name type="scientific">Haemonchus contortus</name>
    <name type="common">Barber pole worm</name>
    <dbReference type="NCBI Taxonomy" id="6289"/>
    <lineage>
        <taxon>Eukaryota</taxon>
        <taxon>Metazoa</taxon>
        <taxon>Ecdysozoa</taxon>
        <taxon>Nematoda</taxon>
        <taxon>Chromadorea</taxon>
        <taxon>Rhabditida</taxon>
        <taxon>Rhabditina</taxon>
        <taxon>Rhabditomorpha</taxon>
        <taxon>Strongyloidea</taxon>
        <taxon>Trichostrongylidae</taxon>
        <taxon>Haemonchus</taxon>
    </lineage>
</organism>
<dbReference type="Proteomes" id="UP000025227">
    <property type="component" value="Unplaced"/>
</dbReference>
<dbReference type="AlphaFoldDB" id="A0A7I4Y5Q1"/>
<dbReference type="OMA" id="RVYTHEN"/>
<evidence type="ECO:0000313" key="1">
    <source>
        <dbReference type="Proteomes" id="UP000025227"/>
    </source>
</evidence>
<proteinExistence type="predicted"/>
<dbReference type="PANTHER" id="PTHR47331:SF1">
    <property type="entry name" value="GAG-LIKE PROTEIN"/>
    <property type="match status" value="1"/>
</dbReference>
<keyword evidence="1" id="KW-1185">Reference proteome</keyword>
<dbReference type="OrthoDB" id="5864674at2759"/>
<accession>A0A7I4Y5Q1</accession>